<dbReference type="AlphaFoldDB" id="A0A224Y161"/>
<feature type="transmembrane region" description="Helical" evidence="1">
    <location>
        <begin position="12"/>
        <end position="32"/>
    </location>
</feature>
<keyword evidence="1" id="KW-1133">Transmembrane helix</keyword>
<dbReference type="EMBL" id="GFPF01000171">
    <property type="protein sequence ID" value="MAA11317.1"/>
    <property type="molecule type" value="Transcribed_RNA"/>
</dbReference>
<organism evidence="2">
    <name type="scientific">Rhipicephalus zambeziensis</name>
    <dbReference type="NCBI Taxonomy" id="60191"/>
    <lineage>
        <taxon>Eukaryota</taxon>
        <taxon>Metazoa</taxon>
        <taxon>Ecdysozoa</taxon>
        <taxon>Arthropoda</taxon>
        <taxon>Chelicerata</taxon>
        <taxon>Arachnida</taxon>
        <taxon>Acari</taxon>
        <taxon>Parasitiformes</taxon>
        <taxon>Ixodida</taxon>
        <taxon>Ixodoidea</taxon>
        <taxon>Ixodidae</taxon>
        <taxon>Rhipicephalinae</taxon>
        <taxon>Rhipicephalus</taxon>
        <taxon>Rhipicephalus</taxon>
    </lineage>
</organism>
<proteinExistence type="predicted"/>
<evidence type="ECO:0000313" key="2">
    <source>
        <dbReference type="EMBL" id="MAA11317.1"/>
    </source>
</evidence>
<keyword evidence="1" id="KW-0812">Transmembrane</keyword>
<sequence length="113" mass="13148">MPKEFWFENPLYILRCANFWSFLFIVVLCTYWEKCSTSELFSSERAEDCWFNYTKIRHGDTLGLEIPCVGVICKNGSWGLTECNTTKPSRGDDCEWEQRAGAYPSCCTWVRAC</sequence>
<reference evidence="2" key="1">
    <citation type="journal article" date="2017" name="Parasit. Vectors">
        <title>Sialotranscriptomics of Rhipicephalus zambeziensis reveals intricate expression profiles of secretory proteins and suggests tight temporal transcriptional regulation during blood-feeding.</title>
        <authorList>
            <person name="de Castro M.H."/>
            <person name="de Klerk D."/>
            <person name="Pienaar R."/>
            <person name="Rees D.J.G."/>
            <person name="Mans B.J."/>
        </authorList>
    </citation>
    <scope>NUCLEOTIDE SEQUENCE</scope>
    <source>
        <tissue evidence="2">Salivary glands</tissue>
    </source>
</reference>
<accession>A0A224Y161</accession>
<keyword evidence="1" id="KW-0472">Membrane</keyword>
<protein>
    <submittedName>
        <fullName evidence="2">8.9 kDa family member</fullName>
    </submittedName>
</protein>
<name>A0A224Y161_9ACAR</name>
<evidence type="ECO:0000256" key="1">
    <source>
        <dbReference type="SAM" id="Phobius"/>
    </source>
</evidence>